<keyword evidence="3" id="KW-1185">Reference proteome</keyword>
<dbReference type="InterPro" id="IPR000477">
    <property type="entry name" value="RT_dom"/>
</dbReference>
<evidence type="ECO:0000313" key="2">
    <source>
        <dbReference type="EMBL" id="KAL0482917.1"/>
    </source>
</evidence>
<dbReference type="PROSITE" id="PS50878">
    <property type="entry name" value="RT_POL"/>
    <property type="match status" value="1"/>
</dbReference>
<dbReference type="Gene3D" id="3.30.70.270">
    <property type="match status" value="1"/>
</dbReference>
<gene>
    <name evidence="2" type="ORF">AKO1_014126</name>
</gene>
<organism evidence="2 3">
    <name type="scientific">Acrasis kona</name>
    <dbReference type="NCBI Taxonomy" id="1008807"/>
    <lineage>
        <taxon>Eukaryota</taxon>
        <taxon>Discoba</taxon>
        <taxon>Heterolobosea</taxon>
        <taxon>Tetramitia</taxon>
        <taxon>Eutetramitia</taxon>
        <taxon>Acrasidae</taxon>
        <taxon>Acrasis</taxon>
    </lineage>
</organism>
<evidence type="ECO:0000313" key="3">
    <source>
        <dbReference type="Proteomes" id="UP001431209"/>
    </source>
</evidence>
<evidence type="ECO:0000259" key="1">
    <source>
        <dbReference type="PROSITE" id="PS50878"/>
    </source>
</evidence>
<sequence>MGITTSCEACSFLSQHIAKMTHPSILVQIDDFLVTGQTEDEVIQRRDALIQNIKAFGLEVNYKKSQLEPRQQLLYLSYGMDFETHDIYTKPGRTDEVRSILESLEPGIYNNGDIQQLLGKMTHNLPTSSLNRRLQAIRRRLWYGKGASEYPVPLSNGDLELLHKINDESDQPHELKIKRDRPKKKRIVDHY</sequence>
<reference evidence="2 3" key="1">
    <citation type="submission" date="2024-03" db="EMBL/GenBank/DDBJ databases">
        <title>The Acrasis kona genome and developmental transcriptomes reveal deep origins of eukaryotic multicellular pathways.</title>
        <authorList>
            <person name="Sheikh S."/>
            <person name="Fu C.-J."/>
            <person name="Brown M.W."/>
            <person name="Baldauf S.L."/>
        </authorList>
    </citation>
    <scope>NUCLEOTIDE SEQUENCE [LARGE SCALE GENOMIC DNA]</scope>
    <source>
        <strain evidence="2 3">ATCC MYA-3509</strain>
    </source>
</reference>
<dbReference type="EMBL" id="JAOPGA020000908">
    <property type="protein sequence ID" value="KAL0482917.1"/>
    <property type="molecule type" value="Genomic_DNA"/>
</dbReference>
<name>A0AAW2Z2T9_9EUKA</name>
<dbReference type="Proteomes" id="UP001431209">
    <property type="component" value="Unassembled WGS sequence"/>
</dbReference>
<proteinExistence type="predicted"/>
<feature type="domain" description="Reverse transcriptase" evidence="1">
    <location>
        <begin position="1"/>
        <end position="80"/>
    </location>
</feature>
<protein>
    <submittedName>
        <fullName evidence="2">Oxygen-dependent coproporphyrinogen-III oxidase</fullName>
    </submittedName>
</protein>
<accession>A0AAW2Z2T9</accession>
<dbReference type="InterPro" id="IPR043502">
    <property type="entry name" value="DNA/RNA_pol_sf"/>
</dbReference>
<dbReference type="InterPro" id="IPR043128">
    <property type="entry name" value="Rev_trsase/Diguanyl_cyclase"/>
</dbReference>
<dbReference type="AlphaFoldDB" id="A0AAW2Z2T9"/>
<comment type="caution">
    <text evidence="2">The sequence shown here is derived from an EMBL/GenBank/DDBJ whole genome shotgun (WGS) entry which is preliminary data.</text>
</comment>
<dbReference type="SUPFAM" id="SSF56672">
    <property type="entry name" value="DNA/RNA polymerases"/>
    <property type="match status" value="1"/>
</dbReference>